<comment type="similarity">
    <text evidence="8">Belongs to the binding-protein-dependent transport system permease family.</text>
</comment>
<gene>
    <name evidence="10" type="ORF">DCO16_04870</name>
</gene>
<dbReference type="GO" id="GO:0022857">
    <property type="term" value="F:transmembrane transporter activity"/>
    <property type="evidence" value="ECO:0007669"/>
    <property type="project" value="InterPro"/>
</dbReference>
<dbReference type="PROSITE" id="PS50928">
    <property type="entry name" value="ABC_TM1"/>
    <property type="match status" value="1"/>
</dbReference>
<dbReference type="CDD" id="cd06261">
    <property type="entry name" value="TM_PBP2"/>
    <property type="match status" value="1"/>
</dbReference>
<dbReference type="InterPro" id="IPR035906">
    <property type="entry name" value="MetI-like_sf"/>
</dbReference>
<dbReference type="KEGG" id="pani:DCO16_04870"/>
<dbReference type="Pfam" id="PF00528">
    <property type="entry name" value="BPD_transp_1"/>
    <property type="match status" value="1"/>
</dbReference>
<evidence type="ECO:0000256" key="4">
    <source>
        <dbReference type="ARBA" id="ARBA00022989"/>
    </source>
</evidence>
<feature type="transmembrane region" description="Helical" evidence="8">
    <location>
        <begin position="20"/>
        <end position="41"/>
    </location>
</feature>
<evidence type="ECO:0000313" key="11">
    <source>
        <dbReference type="Proteomes" id="UP000500806"/>
    </source>
</evidence>
<evidence type="ECO:0000256" key="5">
    <source>
        <dbReference type="ARBA" id="ARBA00023136"/>
    </source>
</evidence>
<dbReference type="SUPFAM" id="SSF53850">
    <property type="entry name" value="Periplasmic binding protein-like II"/>
    <property type="match status" value="1"/>
</dbReference>
<name>A0A6M9Q2D3_9BURK</name>
<evidence type="ECO:0000256" key="1">
    <source>
        <dbReference type="ARBA" id="ARBA00004651"/>
    </source>
</evidence>
<keyword evidence="11" id="KW-1185">Reference proteome</keyword>
<evidence type="ECO:0000256" key="2">
    <source>
        <dbReference type="ARBA" id="ARBA00022448"/>
    </source>
</evidence>
<keyword evidence="3 8" id="KW-0812">Transmembrane</keyword>
<dbReference type="SUPFAM" id="SSF161098">
    <property type="entry name" value="MetI-like"/>
    <property type="match status" value="1"/>
</dbReference>
<keyword evidence="5 8" id="KW-0472">Membrane</keyword>
<dbReference type="PANTHER" id="PTHR30177:SF4">
    <property type="entry name" value="OSMOPROTECTANT IMPORT PERMEASE PROTEIN OSMW"/>
    <property type="match status" value="1"/>
</dbReference>
<proteinExistence type="inferred from homology"/>
<evidence type="ECO:0000313" key="10">
    <source>
        <dbReference type="EMBL" id="QKM62453.1"/>
    </source>
</evidence>
<protein>
    <submittedName>
        <fullName evidence="10">ABC transporter permease</fullName>
    </submittedName>
</protein>
<reference evidence="10 11" key="1">
    <citation type="submission" date="2018-04" db="EMBL/GenBank/DDBJ databases">
        <title>Polynucleobacter sp. LimPoW16 genome.</title>
        <authorList>
            <person name="Hahn M.W."/>
        </authorList>
    </citation>
    <scope>NUCLEOTIDE SEQUENCE [LARGE SCALE GENOMIC DNA]</scope>
    <source>
        <strain evidence="10 11">LimPoW16</strain>
    </source>
</reference>
<dbReference type="GO" id="GO:0031460">
    <property type="term" value="P:glycine betaine transport"/>
    <property type="evidence" value="ECO:0007669"/>
    <property type="project" value="TreeGrafter"/>
</dbReference>
<dbReference type="PANTHER" id="PTHR30177">
    <property type="entry name" value="GLYCINE BETAINE/L-PROLINE TRANSPORT SYSTEM PERMEASE PROTEIN PROW"/>
    <property type="match status" value="1"/>
</dbReference>
<evidence type="ECO:0000256" key="6">
    <source>
        <dbReference type="ARBA" id="ARBA00035642"/>
    </source>
</evidence>
<keyword evidence="4 8" id="KW-1133">Transmembrane helix</keyword>
<organism evidence="10 11">
    <name type="scientific">Polynucleobacter antarcticus</name>
    <dbReference type="NCBI Taxonomy" id="1743162"/>
    <lineage>
        <taxon>Bacteria</taxon>
        <taxon>Pseudomonadati</taxon>
        <taxon>Pseudomonadota</taxon>
        <taxon>Betaproteobacteria</taxon>
        <taxon>Burkholderiales</taxon>
        <taxon>Burkholderiaceae</taxon>
        <taxon>Polynucleobacter</taxon>
    </lineage>
</organism>
<dbReference type="AlphaFoldDB" id="A0A6M9Q2D3"/>
<comment type="similarity">
    <text evidence="6">In the C-terminal section; belongs to the OsmX family.</text>
</comment>
<evidence type="ECO:0000259" key="9">
    <source>
        <dbReference type="PROSITE" id="PS50928"/>
    </source>
</evidence>
<sequence length="518" mass="56359">MSEQIDLAWSLLPLYLTQHILLSASAMLLALAIALPLIIICTQFSGWRRFLLGAASVIQTIPGLALLALFYPILLGLSHLTNALFSVTFPALGFLPSLLALALYALLPILRNGVTGLLGVDTLVSEAADGVGMTARQKLLQIELPLAAPVLMSGIRIATVWTIGTATLATSVGQVSLGNYIFSGLQTENWVSVAFGCLAATALALAADFALSLIEAGLALRNRKKIGFGLLILISGVIFALTPALFESKKDYVVGAKNFSEQFILAQLIENRLESLGASVKQRESLGSAVAFRALANDEIDVYVDYSGTLWSNVLGRTDNPPRESLLINLKQELRSQYGITLLGTLGFENAYVLAMKDAQAQKMGIVSTTDLSAKSQNLRLGSDLEFLNRPEWKKLKNSYGLLFQSEKSFTPTFMYRALESNEVDVISAFSSDGRIKAQNLRVLTDPLNAAPTYDALILIAPKRVNDEFLRRALLPMVSAIDVRQMQEANYMVDRDVNKSTVNKAAQFLENQIPVIKK</sequence>
<dbReference type="Gene3D" id="3.40.190.10">
    <property type="entry name" value="Periplasmic binding protein-like II"/>
    <property type="match status" value="1"/>
</dbReference>
<dbReference type="RefSeq" id="WP_173942606.1">
    <property type="nucleotide sequence ID" value="NZ_CBCSCD010000001.1"/>
</dbReference>
<evidence type="ECO:0000256" key="7">
    <source>
        <dbReference type="ARBA" id="ARBA00035652"/>
    </source>
</evidence>
<dbReference type="EMBL" id="CP028941">
    <property type="protein sequence ID" value="QKM62453.1"/>
    <property type="molecule type" value="Genomic_DNA"/>
</dbReference>
<dbReference type="Proteomes" id="UP000500806">
    <property type="component" value="Chromosome"/>
</dbReference>
<comment type="subcellular location">
    <subcellularLocation>
        <location evidence="1 8">Cell membrane</location>
        <topology evidence="1 8">Multi-pass membrane protein</topology>
    </subcellularLocation>
</comment>
<dbReference type="InterPro" id="IPR007210">
    <property type="entry name" value="ABC_Gly_betaine_transp_sub-bd"/>
</dbReference>
<feature type="domain" description="ABC transmembrane type-1" evidence="9">
    <location>
        <begin position="16"/>
        <end position="211"/>
    </location>
</feature>
<feature type="transmembrane region" description="Helical" evidence="8">
    <location>
        <begin position="226"/>
        <end position="246"/>
    </location>
</feature>
<dbReference type="InterPro" id="IPR051204">
    <property type="entry name" value="ABC_transp_perm/SBD"/>
</dbReference>
<keyword evidence="2 8" id="KW-0813">Transport</keyword>
<evidence type="ECO:0000256" key="8">
    <source>
        <dbReference type="RuleBase" id="RU363032"/>
    </source>
</evidence>
<evidence type="ECO:0000256" key="3">
    <source>
        <dbReference type="ARBA" id="ARBA00022692"/>
    </source>
</evidence>
<feature type="transmembrane region" description="Helical" evidence="8">
    <location>
        <begin position="50"/>
        <end position="71"/>
    </location>
</feature>
<dbReference type="Gene3D" id="3.40.190.120">
    <property type="entry name" value="Osmoprotection protein (prox), domain 2"/>
    <property type="match status" value="1"/>
</dbReference>
<dbReference type="InterPro" id="IPR000515">
    <property type="entry name" value="MetI-like"/>
</dbReference>
<feature type="transmembrane region" description="Helical" evidence="8">
    <location>
        <begin position="83"/>
        <end position="107"/>
    </location>
</feature>
<feature type="transmembrane region" description="Helical" evidence="8">
    <location>
        <begin position="190"/>
        <end position="214"/>
    </location>
</feature>
<dbReference type="Gene3D" id="1.10.3720.10">
    <property type="entry name" value="MetI-like"/>
    <property type="match status" value="1"/>
</dbReference>
<dbReference type="Pfam" id="PF04069">
    <property type="entry name" value="OpuAC"/>
    <property type="match status" value="1"/>
</dbReference>
<comment type="similarity">
    <text evidence="7">In the N-terminal section; belongs to the binding-protein-dependent transport system permease family.</text>
</comment>
<dbReference type="GO" id="GO:0043190">
    <property type="term" value="C:ATP-binding cassette (ABC) transporter complex"/>
    <property type="evidence" value="ECO:0007669"/>
    <property type="project" value="InterPro"/>
</dbReference>
<accession>A0A6M9Q2D3</accession>